<dbReference type="Gene3D" id="3.90.320.10">
    <property type="match status" value="1"/>
</dbReference>
<protein>
    <recommendedName>
        <fullName evidence="2">YqaJ viral recombinase domain-containing protein</fullName>
    </recommendedName>
</protein>
<feature type="coiled-coil region" evidence="1">
    <location>
        <begin position="283"/>
        <end position="310"/>
    </location>
</feature>
<name>A0A2W2IIC6_9ACTN</name>
<reference evidence="3 4" key="1">
    <citation type="submission" date="2018-01" db="EMBL/GenBank/DDBJ databases">
        <title>Draft genome sequence of Sphaerisporangium sp. 7K107.</title>
        <authorList>
            <person name="Sahin N."/>
            <person name="Saygin H."/>
            <person name="Ay H."/>
        </authorList>
    </citation>
    <scope>NUCLEOTIDE SEQUENCE [LARGE SCALE GENOMIC DNA]</scope>
    <source>
        <strain evidence="3 4">7K107</strain>
    </source>
</reference>
<keyword evidence="1" id="KW-0175">Coiled coil</keyword>
<dbReference type="Pfam" id="PF09588">
    <property type="entry name" value="YqaJ"/>
    <property type="match status" value="1"/>
</dbReference>
<dbReference type="RefSeq" id="WP_111167076.1">
    <property type="nucleotide sequence ID" value="NZ_POUA01000064.1"/>
</dbReference>
<dbReference type="InterPro" id="IPR011335">
    <property type="entry name" value="Restrct_endonuc-II-like"/>
</dbReference>
<evidence type="ECO:0000313" key="3">
    <source>
        <dbReference type="EMBL" id="PZG49844.1"/>
    </source>
</evidence>
<dbReference type="AlphaFoldDB" id="A0A2W2IIC6"/>
<evidence type="ECO:0000259" key="2">
    <source>
        <dbReference type="Pfam" id="PF09588"/>
    </source>
</evidence>
<dbReference type="InterPro" id="IPR019080">
    <property type="entry name" value="YqaJ_viral_recombinase"/>
</dbReference>
<gene>
    <name evidence="3" type="ORF">C1I98_11040</name>
</gene>
<keyword evidence="4" id="KW-1185">Reference proteome</keyword>
<evidence type="ECO:0000313" key="4">
    <source>
        <dbReference type="Proteomes" id="UP000248544"/>
    </source>
</evidence>
<dbReference type="Proteomes" id="UP000248544">
    <property type="component" value="Unassembled WGS sequence"/>
</dbReference>
<comment type="caution">
    <text evidence="3">The sequence shown here is derived from an EMBL/GenBank/DDBJ whole genome shotgun (WGS) entry which is preliminary data.</text>
</comment>
<dbReference type="InterPro" id="IPR011604">
    <property type="entry name" value="PDDEXK-like_dom_sf"/>
</dbReference>
<evidence type="ECO:0000256" key="1">
    <source>
        <dbReference type="SAM" id="Coils"/>
    </source>
</evidence>
<dbReference type="EMBL" id="POUA01000064">
    <property type="protein sequence ID" value="PZG49844.1"/>
    <property type="molecule type" value="Genomic_DNA"/>
</dbReference>
<organism evidence="3 4">
    <name type="scientific">Spongiactinospora gelatinilytica</name>
    <dbReference type="NCBI Taxonomy" id="2666298"/>
    <lineage>
        <taxon>Bacteria</taxon>
        <taxon>Bacillati</taxon>
        <taxon>Actinomycetota</taxon>
        <taxon>Actinomycetes</taxon>
        <taxon>Streptosporangiales</taxon>
        <taxon>Streptosporangiaceae</taxon>
        <taxon>Spongiactinospora</taxon>
    </lineage>
</organism>
<accession>A0A2W2IIC6</accession>
<feature type="domain" description="YqaJ viral recombinase" evidence="2">
    <location>
        <begin position="16"/>
        <end position="120"/>
    </location>
</feature>
<dbReference type="SUPFAM" id="SSF52980">
    <property type="entry name" value="Restriction endonuclease-like"/>
    <property type="match status" value="1"/>
</dbReference>
<sequence length="363" mass="40506">MSARLVLGPDAPREAWLAARLPGVTASEVAIVMGLSPFGSPFSLYWQKTGQLGETPDNDAMSLGRHLEPWIADRFERDHPELSLELAGLYASTDRPWQMATPDRTVYTASDIVNVEIRCCTWHRVGPPPTYGAMAACCDPDDCGPCCQDCPTCPTLHPPEPPVTLWEGKSAASYDGWGESGTDDIPVYYRVQVLQQIDVFDLPYAYLSCLFLPTKEVRHYLIERDEQDLAVMREAAQEFLALLARDDPPPIDGHSATTAALRKLHPKLADREQEIDLVLKHAYEQACEAAKAAEERKELLTNELRAAMGDARYAVLNGERVATRSVYDRRGIDNERLRQRHPAAYADCLTTSEVDKIIPRRAK</sequence>
<proteinExistence type="predicted"/>